<dbReference type="NCBIfam" id="TIGR04541">
    <property type="entry name" value="thiaminase_BcmE"/>
    <property type="match status" value="1"/>
</dbReference>
<dbReference type="InterPro" id="IPR054393">
    <property type="entry name" value="Thiaminase-1_dom"/>
</dbReference>
<dbReference type="InterPro" id="IPR030901">
    <property type="entry name" value="Thiaminase_BcmE"/>
</dbReference>
<feature type="chain" id="PRO_5046307176" description="Thiamine pyridinylase" evidence="2">
    <location>
        <begin position="29"/>
        <end position="413"/>
    </location>
</feature>
<dbReference type="Gene3D" id="3.40.190.10">
    <property type="entry name" value="Periplasmic binding protein-like II"/>
    <property type="match status" value="2"/>
</dbReference>
<evidence type="ECO:0000256" key="1">
    <source>
        <dbReference type="NCBIfam" id="TIGR04541"/>
    </source>
</evidence>
<comment type="caution">
    <text evidence="4">The sequence shown here is derived from an EMBL/GenBank/DDBJ whole genome shotgun (WGS) entry which is preliminary data.</text>
</comment>
<keyword evidence="5" id="KW-1185">Reference proteome</keyword>
<evidence type="ECO:0000313" key="4">
    <source>
        <dbReference type="EMBL" id="MBP1904596.1"/>
    </source>
</evidence>
<protein>
    <recommendedName>
        <fullName evidence="1">Thiamine pyridinylase</fullName>
        <ecNumber evidence="1">2.5.1.2</ecNumber>
    </recommendedName>
</protein>
<organism evidence="4 5">
    <name type="scientific">Paenibacillus turicensis</name>
    <dbReference type="NCBI Taxonomy" id="160487"/>
    <lineage>
        <taxon>Bacteria</taxon>
        <taxon>Bacillati</taxon>
        <taxon>Bacillota</taxon>
        <taxon>Bacilli</taxon>
        <taxon>Bacillales</taxon>
        <taxon>Paenibacillaceae</taxon>
        <taxon>Paenibacillus</taxon>
    </lineage>
</organism>
<accession>A0ABS4FPU2</accession>
<dbReference type="EMBL" id="JAGGKG010000004">
    <property type="protein sequence ID" value="MBP1904596.1"/>
    <property type="molecule type" value="Genomic_DNA"/>
</dbReference>
<evidence type="ECO:0000259" key="3">
    <source>
        <dbReference type="Pfam" id="PF22141"/>
    </source>
</evidence>
<dbReference type="EC" id="2.5.1.2" evidence="1"/>
<dbReference type="Proteomes" id="UP001519272">
    <property type="component" value="Unassembled WGS sequence"/>
</dbReference>
<feature type="domain" description="Thiaminase-1 insert" evidence="3">
    <location>
        <begin position="143"/>
        <end position="288"/>
    </location>
</feature>
<keyword evidence="2" id="KW-0732">Signal</keyword>
<feature type="signal peptide" evidence="2">
    <location>
        <begin position="1"/>
        <end position="28"/>
    </location>
</feature>
<reference evidence="4 5" key="1">
    <citation type="submission" date="2021-03" db="EMBL/GenBank/DDBJ databases">
        <title>Genomic Encyclopedia of Type Strains, Phase IV (KMG-IV): sequencing the most valuable type-strain genomes for metagenomic binning, comparative biology and taxonomic classification.</title>
        <authorList>
            <person name="Goeker M."/>
        </authorList>
    </citation>
    <scope>NUCLEOTIDE SEQUENCE [LARGE SCALE GENOMIC DNA]</scope>
    <source>
        <strain evidence="4 5">DSM 14349</strain>
    </source>
</reference>
<proteinExistence type="predicted"/>
<sequence>MKTKKIHLFLLSMVMIVSFGLFPFSVLAAVDTNNQSPTTINVALYGYVPDTERFENAVKKAWNAIEPNVQLNFVDWDCYEEEPNQNLDVFVFDSIYLQHYVSEGYLLPIAPNEIQDKDDLLPFALSGTTMNGNIYALPQIICTNLLYYRKNDTQIQNVNTVTDLYQILGDRQSNTIIPAPNEGLLFDMSGGTTKVCLYLDALIDQTGLYTTYTQLPTSFKPQVVSYLEMFQSMAGKAQANYWPDNNDAYIRGKWFSEGKGRTYLGYTEAMSTMGNFVNDIDFKTISYSRFDNIPIFYGDVIGINANISTEKKDLAIKLMNTIGAKDTMVDALSPDQNNLYPQYLLPARESVYDTMNVTYPIYGKLRTIATNPANKLFLIGPEINEWMPNAKSVIKNLLNQASAVPTYLSNHAA</sequence>
<name>A0ABS4FPU2_9BACL</name>
<dbReference type="GO" id="GO:0050332">
    <property type="term" value="F:thiamine pyridinylase activity"/>
    <property type="evidence" value="ECO:0007669"/>
    <property type="project" value="UniProtKB-EC"/>
</dbReference>
<evidence type="ECO:0000313" key="5">
    <source>
        <dbReference type="Proteomes" id="UP001519272"/>
    </source>
</evidence>
<dbReference type="Pfam" id="PF22141">
    <property type="entry name" value="Thiaminase-1_dom"/>
    <property type="match status" value="1"/>
</dbReference>
<gene>
    <name evidence="4" type="ORF">J2Z32_001219</name>
</gene>
<evidence type="ECO:0000256" key="2">
    <source>
        <dbReference type="SAM" id="SignalP"/>
    </source>
</evidence>
<dbReference type="RefSeq" id="WP_210088273.1">
    <property type="nucleotide sequence ID" value="NZ_JAGGKG010000004.1"/>
</dbReference>
<keyword evidence="4" id="KW-0808">Transferase</keyword>
<dbReference type="SUPFAM" id="SSF53850">
    <property type="entry name" value="Periplasmic binding protein-like II"/>
    <property type="match status" value="1"/>
</dbReference>